<sequence length="503" mass="53050">MSLVIVDDQSSLLHYSGGSWEAGASYVFRFNGTSTSLHGGYDAGTSCSGLFTIDANATTFTSPNLTTVLNQQVLWSSGTLADTEHILNYTVTSCAPSSTGHVWFDYLLYSPSINASTDDLLFFIDDTDPRLTYTGNWTAQTGNDGDFQLTSHGGSQGASFRFEFEGTLVSLHGRIGDDTNGANTKASFSIDGAPSVTFSSPSQGSITFNQALFQSDTLSPGKHTLVATSQSGSLWVDYLLLQPNPSTQNLTPVSHSSLTIGEIIGMAIGAVVLALIIALAVLFRRRLFQRSPSRKPSRNHKSRLVIGAPDVSTFTHVSHTPWVPSRSFYPATNSSASVLTHSTSNPFDTPPTSPHAKSFVTASSSSLSGPPVTALDTFSLGQAAPPPSNTTPRTSTITATSASGSGGNVPFSVSATGHRRHPSLSGDGDSVAELKRRQQAHLAAQSLAVPSYDELEHAETASIGAVSHSSLRPLPRIPPAGPSGQASSSNYDYDDLPPVYTVQ</sequence>
<comment type="caution">
    <text evidence="3">The sequence shown here is derived from an EMBL/GenBank/DDBJ whole genome shotgun (WGS) entry which is preliminary data.</text>
</comment>
<keyword evidence="4" id="KW-1185">Reference proteome</keyword>
<accession>A0A8H6SF04</accession>
<dbReference type="RefSeq" id="XP_037217506.1">
    <property type="nucleotide sequence ID" value="XM_037366094.1"/>
</dbReference>
<feature type="region of interest" description="Disordered" evidence="1">
    <location>
        <begin position="466"/>
        <end position="503"/>
    </location>
</feature>
<evidence type="ECO:0000256" key="1">
    <source>
        <dbReference type="SAM" id="MobiDB-lite"/>
    </source>
</evidence>
<keyword evidence="2" id="KW-0812">Transmembrane</keyword>
<evidence type="ECO:0008006" key="5">
    <source>
        <dbReference type="Google" id="ProtNLM"/>
    </source>
</evidence>
<proteinExistence type="predicted"/>
<gene>
    <name evidence="3" type="ORF">MIND_00947700</name>
</gene>
<dbReference type="EMBL" id="JACAZF010000008">
    <property type="protein sequence ID" value="KAF7297147.1"/>
    <property type="molecule type" value="Genomic_DNA"/>
</dbReference>
<keyword evidence="2" id="KW-1133">Transmembrane helix</keyword>
<keyword evidence="2" id="KW-0472">Membrane</keyword>
<name>A0A8H6SF04_9AGAR</name>
<dbReference type="Gene3D" id="2.60.120.260">
    <property type="entry name" value="Galactose-binding domain-like"/>
    <property type="match status" value="2"/>
</dbReference>
<dbReference type="Proteomes" id="UP000636479">
    <property type="component" value="Unassembled WGS sequence"/>
</dbReference>
<dbReference type="AlphaFoldDB" id="A0A8H6SF04"/>
<organism evidence="3 4">
    <name type="scientific">Mycena indigotica</name>
    <dbReference type="NCBI Taxonomy" id="2126181"/>
    <lineage>
        <taxon>Eukaryota</taxon>
        <taxon>Fungi</taxon>
        <taxon>Dikarya</taxon>
        <taxon>Basidiomycota</taxon>
        <taxon>Agaricomycotina</taxon>
        <taxon>Agaricomycetes</taxon>
        <taxon>Agaricomycetidae</taxon>
        <taxon>Agaricales</taxon>
        <taxon>Marasmiineae</taxon>
        <taxon>Mycenaceae</taxon>
        <taxon>Mycena</taxon>
    </lineage>
</organism>
<dbReference type="OrthoDB" id="3052647at2759"/>
<reference evidence="3" key="1">
    <citation type="submission" date="2020-05" db="EMBL/GenBank/DDBJ databases">
        <title>Mycena genomes resolve the evolution of fungal bioluminescence.</title>
        <authorList>
            <person name="Tsai I.J."/>
        </authorList>
    </citation>
    <scope>NUCLEOTIDE SEQUENCE</scope>
    <source>
        <strain evidence="3">171206Taipei</strain>
    </source>
</reference>
<protein>
    <recommendedName>
        <fullName evidence="5">Transmembrane protein</fullName>
    </recommendedName>
</protein>
<feature type="compositionally biased region" description="Low complexity" evidence="1">
    <location>
        <begin position="390"/>
        <end position="403"/>
    </location>
</feature>
<feature type="region of interest" description="Disordered" evidence="1">
    <location>
        <begin position="339"/>
        <end position="430"/>
    </location>
</feature>
<dbReference type="CDD" id="cd21699">
    <property type="entry name" value="JMTM_APP_like"/>
    <property type="match status" value="1"/>
</dbReference>
<feature type="transmembrane region" description="Helical" evidence="2">
    <location>
        <begin position="263"/>
        <end position="283"/>
    </location>
</feature>
<evidence type="ECO:0000313" key="4">
    <source>
        <dbReference type="Proteomes" id="UP000636479"/>
    </source>
</evidence>
<dbReference type="GeneID" id="59348610"/>
<evidence type="ECO:0000313" key="3">
    <source>
        <dbReference type="EMBL" id="KAF7297147.1"/>
    </source>
</evidence>
<evidence type="ECO:0000256" key="2">
    <source>
        <dbReference type="SAM" id="Phobius"/>
    </source>
</evidence>